<dbReference type="PANTHER" id="PTHR13710">
    <property type="entry name" value="DNA HELICASE RECQ FAMILY MEMBER"/>
    <property type="match status" value="1"/>
</dbReference>
<keyword evidence="6" id="KW-0067">ATP-binding</keyword>
<gene>
    <name evidence="17" type="ORF">FB00_05955</name>
</gene>
<dbReference type="Pfam" id="PF00270">
    <property type="entry name" value="DEAD"/>
    <property type="match status" value="1"/>
</dbReference>
<dbReference type="PATRIC" id="fig|264251.5.peg.1218"/>
<accession>A0A0H2KRN0</accession>
<dbReference type="Gene3D" id="3.40.50.300">
    <property type="entry name" value="P-loop containing nucleotide triphosphate hydrolases"/>
    <property type="match status" value="2"/>
</dbReference>
<dbReference type="Gene3D" id="1.10.10.10">
    <property type="entry name" value="Winged helix-like DNA-binding domain superfamily/Winged helix DNA-binding domain"/>
    <property type="match status" value="1"/>
</dbReference>
<dbReference type="GO" id="GO:0043138">
    <property type="term" value="F:3'-5' DNA helicase activity"/>
    <property type="evidence" value="ECO:0007669"/>
    <property type="project" value="UniProtKB-EC"/>
</dbReference>
<evidence type="ECO:0000256" key="1">
    <source>
        <dbReference type="ARBA" id="ARBA00005446"/>
    </source>
</evidence>
<organism evidence="17 18">
    <name type="scientific">Cellulosimicrobium funkei</name>
    <dbReference type="NCBI Taxonomy" id="264251"/>
    <lineage>
        <taxon>Bacteria</taxon>
        <taxon>Bacillati</taxon>
        <taxon>Actinomycetota</taxon>
        <taxon>Actinomycetes</taxon>
        <taxon>Micrococcales</taxon>
        <taxon>Promicromonosporaceae</taxon>
        <taxon>Cellulosimicrobium</taxon>
    </lineage>
</organism>
<evidence type="ECO:0000259" key="15">
    <source>
        <dbReference type="PROSITE" id="PS51192"/>
    </source>
</evidence>
<dbReference type="AlphaFoldDB" id="A0A0H2KRN0"/>
<keyword evidence="2" id="KW-0479">Metal-binding</keyword>
<dbReference type="GO" id="GO:0016787">
    <property type="term" value="F:hydrolase activity"/>
    <property type="evidence" value="ECO:0007669"/>
    <property type="project" value="UniProtKB-KW"/>
</dbReference>
<dbReference type="GO" id="GO:0043590">
    <property type="term" value="C:bacterial nucleoid"/>
    <property type="evidence" value="ECO:0007669"/>
    <property type="project" value="TreeGrafter"/>
</dbReference>
<evidence type="ECO:0000259" key="16">
    <source>
        <dbReference type="PROSITE" id="PS51194"/>
    </source>
</evidence>
<dbReference type="SUPFAM" id="SSF52540">
    <property type="entry name" value="P-loop containing nucleoside triphosphate hydrolases"/>
    <property type="match status" value="1"/>
</dbReference>
<evidence type="ECO:0000256" key="2">
    <source>
        <dbReference type="ARBA" id="ARBA00022723"/>
    </source>
</evidence>
<dbReference type="InterPro" id="IPR032284">
    <property type="entry name" value="RecQ_Zn-bd"/>
</dbReference>
<dbReference type="PROSITE" id="PS51192">
    <property type="entry name" value="HELICASE_ATP_BIND_1"/>
    <property type="match status" value="1"/>
</dbReference>
<evidence type="ECO:0000256" key="6">
    <source>
        <dbReference type="ARBA" id="ARBA00022840"/>
    </source>
</evidence>
<dbReference type="InterPro" id="IPR014001">
    <property type="entry name" value="Helicase_ATP-bd"/>
</dbReference>
<keyword evidence="3" id="KW-0547">Nucleotide-binding</keyword>
<evidence type="ECO:0000256" key="14">
    <source>
        <dbReference type="SAM" id="MobiDB-lite"/>
    </source>
</evidence>
<dbReference type="GO" id="GO:0005524">
    <property type="term" value="F:ATP binding"/>
    <property type="evidence" value="ECO:0007669"/>
    <property type="project" value="UniProtKB-KW"/>
</dbReference>
<evidence type="ECO:0000256" key="13">
    <source>
        <dbReference type="SAM" id="Coils"/>
    </source>
</evidence>
<evidence type="ECO:0000256" key="5">
    <source>
        <dbReference type="ARBA" id="ARBA00022806"/>
    </source>
</evidence>
<dbReference type="Pfam" id="PF16124">
    <property type="entry name" value="RecQ_Zn_bind"/>
    <property type="match status" value="1"/>
</dbReference>
<dbReference type="GO" id="GO:0006281">
    <property type="term" value="P:DNA repair"/>
    <property type="evidence" value="ECO:0007669"/>
    <property type="project" value="TreeGrafter"/>
</dbReference>
<dbReference type="Pfam" id="PF00271">
    <property type="entry name" value="Helicase_C"/>
    <property type="match status" value="1"/>
</dbReference>
<dbReference type="InterPro" id="IPR036388">
    <property type="entry name" value="WH-like_DNA-bd_sf"/>
</dbReference>
<protein>
    <recommendedName>
        <fullName evidence="11">ATP-dependent DNA helicase RecQ</fullName>
        <ecNumber evidence="10">5.6.2.4</ecNumber>
    </recommendedName>
    <alternativeName>
        <fullName evidence="12">DNA 3'-5' helicase RecQ</fullName>
    </alternativeName>
</protein>
<dbReference type="STRING" id="264251.FB00_05955"/>
<comment type="caution">
    <text evidence="17">The sequence shown here is derived from an EMBL/GenBank/DDBJ whole genome shotgun (WGS) entry which is preliminary data.</text>
</comment>
<keyword evidence="8" id="KW-0413">Isomerase</keyword>
<name>A0A0H2KRN0_9MICO</name>
<dbReference type="EC" id="5.6.2.4" evidence="10"/>
<dbReference type="NCBIfam" id="TIGR00614">
    <property type="entry name" value="recQ_fam"/>
    <property type="match status" value="1"/>
</dbReference>
<evidence type="ECO:0000256" key="4">
    <source>
        <dbReference type="ARBA" id="ARBA00022801"/>
    </source>
</evidence>
<keyword evidence="4" id="KW-0378">Hydrolase</keyword>
<dbReference type="InterPro" id="IPR027417">
    <property type="entry name" value="P-loop_NTPase"/>
</dbReference>
<keyword evidence="13" id="KW-0175">Coiled coil</keyword>
<dbReference type="GO" id="GO:0005737">
    <property type="term" value="C:cytoplasm"/>
    <property type="evidence" value="ECO:0007669"/>
    <property type="project" value="TreeGrafter"/>
</dbReference>
<comment type="catalytic activity">
    <reaction evidence="9">
        <text>Couples ATP hydrolysis with the unwinding of duplex DNA by translocating in the 3'-5' direction.</text>
        <dbReference type="EC" id="5.6.2.4"/>
    </reaction>
</comment>
<dbReference type="GO" id="GO:0009378">
    <property type="term" value="F:four-way junction helicase activity"/>
    <property type="evidence" value="ECO:0007669"/>
    <property type="project" value="TreeGrafter"/>
</dbReference>
<evidence type="ECO:0000256" key="8">
    <source>
        <dbReference type="ARBA" id="ARBA00023235"/>
    </source>
</evidence>
<comment type="similarity">
    <text evidence="1">Belongs to the helicase family. RecQ subfamily.</text>
</comment>
<evidence type="ECO:0000256" key="9">
    <source>
        <dbReference type="ARBA" id="ARBA00034617"/>
    </source>
</evidence>
<dbReference type="InterPro" id="IPR001650">
    <property type="entry name" value="Helicase_C-like"/>
</dbReference>
<dbReference type="InterPro" id="IPR011545">
    <property type="entry name" value="DEAD/DEAH_box_helicase_dom"/>
</dbReference>
<dbReference type="EMBL" id="JNBQ01000003">
    <property type="protein sequence ID" value="KLN35833.1"/>
    <property type="molecule type" value="Genomic_DNA"/>
</dbReference>
<dbReference type="Proteomes" id="UP000035265">
    <property type="component" value="Unassembled WGS sequence"/>
</dbReference>
<dbReference type="InterPro" id="IPR004589">
    <property type="entry name" value="DNA_helicase_ATP-dep_RecQ"/>
</dbReference>
<keyword evidence="18" id="KW-1185">Reference proteome</keyword>
<evidence type="ECO:0000256" key="10">
    <source>
        <dbReference type="ARBA" id="ARBA00034808"/>
    </source>
</evidence>
<evidence type="ECO:0000313" key="17">
    <source>
        <dbReference type="EMBL" id="KLN35833.1"/>
    </source>
</evidence>
<evidence type="ECO:0000256" key="12">
    <source>
        <dbReference type="ARBA" id="ARBA00044550"/>
    </source>
</evidence>
<evidence type="ECO:0000256" key="11">
    <source>
        <dbReference type="ARBA" id="ARBA00044535"/>
    </source>
</evidence>
<evidence type="ECO:0000256" key="7">
    <source>
        <dbReference type="ARBA" id="ARBA00023125"/>
    </source>
</evidence>
<dbReference type="SMART" id="SM00487">
    <property type="entry name" value="DEXDc"/>
    <property type="match status" value="1"/>
</dbReference>
<sequence>MTDEPTLADVRVTAREVFGYRDLRPGQREAISALLDGRDVLLVLPTGAGKSAVYQVPGLELPGPTLVVSPLIALQQDQVRSLLELGDDDARAAAVSSAVPAAERRAALEAAASGELEFLFLSPEQLANDEVLDAVRAARPSLVAVDEAHCVSTWGHDFRPEYLRVGERLDTLDPRPPVLALTATASPPVREDVAERLHLRDAAVIVRGFARPGIALEVVRAVEAADKDRAVVERVRAEAEHGVGIVYVGTRRRTTEVADVLAQAGLRTAAYHGGLRRAERDEAQRRFTEDELDVVVATSAFGMGIDKPDVRFVVHADVPGSPDSYYQEVGRAGRDGEPAVAVLFYRPEDLGLQRYFAVGVPDRDDLREVARALSRGGPDDQAPGSSAPGGRARLPRRLARLRALVEDARALAGEDARPAAVADVAHELAEARRRVDDSRLQMMRAYAETTQCRRQFLLAYLGEDLPEPCGRCDTCWAGTAAERSADDRSAPWSTGTTVQHPEFGAGTVMGYEGDDRVTVLFETHGYRTLSLDAVAEQDLLTPS</sequence>
<dbReference type="GO" id="GO:0006310">
    <property type="term" value="P:DNA recombination"/>
    <property type="evidence" value="ECO:0007669"/>
    <property type="project" value="InterPro"/>
</dbReference>
<dbReference type="RefSeq" id="WP_047231895.1">
    <property type="nucleotide sequence ID" value="NZ_JNBQ01000003.1"/>
</dbReference>
<dbReference type="PANTHER" id="PTHR13710:SF105">
    <property type="entry name" value="ATP-DEPENDENT DNA HELICASE Q1"/>
    <property type="match status" value="1"/>
</dbReference>
<feature type="domain" description="Helicase C-terminal" evidence="16">
    <location>
        <begin position="227"/>
        <end position="377"/>
    </location>
</feature>
<dbReference type="SMART" id="SM00490">
    <property type="entry name" value="HELICc"/>
    <property type="match status" value="1"/>
</dbReference>
<feature type="region of interest" description="Disordered" evidence="14">
    <location>
        <begin position="373"/>
        <end position="393"/>
    </location>
</feature>
<evidence type="ECO:0000256" key="3">
    <source>
        <dbReference type="ARBA" id="ARBA00022741"/>
    </source>
</evidence>
<dbReference type="GO" id="GO:0003677">
    <property type="term" value="F:DNA binding"/>
    <property type="evidence" value="ECO:0007669"/>
    <property type="project" value="UniProtKB-KW"/>
</dbReference>
<feature type="coiled-coil region" evidence="13">
    <location>
        <begin position="421"/>
        <end position="448"/>
    </location>
</feature>
<dbReference type="GO" id="GO:0046872">
    <property type="term" value="F:metal ion binding"/>
    <property type="evidence" value="ECO:0007669"/>
    <property type="project" value="UniProtKB-KW"/>
</dbReference>
<evidence type="ECO:0000313" key="18">
    <source>
        <dbReference type="Proteomes" id="UP000035265"/>
    </source>
</evidence>
<reference evidence="17 18" key="1">
    <citation type="submission" date="2014-05" db="EMBL/GenBank/DDBJ databases">
        <title>Cellulosimicrobium funkei U11 genome.</title>
        <authorList>
            <person name="Hu C."/>
            <person name="Gong Y."/>
            <person name="Wan W."/>
            <person name="Jiang M."/>
        </authorList>
    </citation>
    <scope>NUCLEOTIDE SEQUENCE [LARGE SCALE GENOMIC DNA]</scope>
    <source>
        <strain evidence="17 18">U11</strain>
    </source>
</reference>
<dbReference type="GO" id="GO:0030894">
    <property type="term" value="C:replisome"/>
    <property type="evidence" value="ECO:0007669"/>
    <property type="project" value="TreeGrafter"/>
</dbReference>
<keyword evidence="5" id="KW-0347">Helicase</keyword>
<dbReference type="PROSITE" id="PS51194">
    <property type="entry name" value="HELICASE_CTER"/>
    <property type="match status" value="1"/>
</dbReference>
<proteinExistence type="inferred from homology"/>
<dbReference type="CDD" id="cd17920">
    <property type="entry name" value="DEXHc_RecQ"/>
    <property type="match status" value="1"/>
</dbReference>
<keyword evidence="7" id="KW-0238">DNA-binding</keyword>
<feature type="domain" description="Helicase ATP-binding" evidence="15">
    <location>
        <begin position="31"/>
        <end position="203"/>
    </location>
</feature>